<protein>
    <submittedName>
        <fullName evidence="2">Uncharacterized protein</fullName>
    </submittedName>
</protein>
<organism evidence="2">
    <name type="scientific">Rhipicephalus zambeziensis</name>
    <dbReference type="NCBI Taxonomy" id="60191"/>
    <lineage>
        <taxon>Eukaryota</taxon>
        <taxon>Metazoa</taxon>
        <taxon>Ecdysozoa</taxon>
        <taxon>Arthropoda</taxon>
        <taxon>Chelicerata</taxon>
        <taxon>Arachnida</taxon>
        <taxon>Acari</taxon>
        <taxon>Parasitiformes</taxon>
        <taxon>Ixodida</taxon>
        <taxon>Ixodoidea</taxon>
        <taxon>Ixodidae</taxon>
        <taxon>Rhipicephalinae</taxon>
        <taxon>Rhipicephalus</taxon>
        <taxon>Rhipicephalus</taxon>
    </lineage>
</organism>
<evidence type="ECO:0000313" key="2">
    <source>
        <dbReference type="EMBL" id="MAA13436.1"/>
    </source>
</evidence>
<sequence length="122" mass="13985">MQTKKTNKQTKNCVLSCFSLSFVVWTGCHLTRIWNCLHQWHVRVTEPTAKCNPKIQFAFFLCLQGSLFWCVIVVSLVNTIFLPRTFTLPSLKPACSFVFISIGFHSYSNVCISFSHFPRGCI</sequence>
<name>A0A224Y781_9ACAR</name>
<reference evidence="2" key="1">
    <citation type="journal article" date="2017" name="Parasit. Vectors">
        <title>Sialotranscriptomics of Rhipicephalus zambeziensis reveals intricate expression profiles of secretory proteins and suggests tight temporal transcriptional regulation during blood-feeding.</title>
        <authorList>
            <person name="de Castro M.H."/>
            <person name="de Klerk D."/>
            <person name="Pienaar R."/>
            <person name="Rees D.J.G."/>
            <person name="Mans B.J."/>
        </authorList>
    </citation>
    <scope>NUCLEOTIDE SEQUENCE</scope>
    <source>
        <tissue evidence="2">Salivary glands</tissue>
    </source>
</reference>
<keyword evidence="1" id="KW-1133">Transmembrane helix</keyword>
<dbReference type="PROSITE" id="PS51257">
    <property type="entry name" value="PROKAR_LIPOPROTEIN"/>
    <property type="match status" value="1"/>
</dbReference>
<dbReference type="AlphaFoldDB" id="A0A224Y781"/>
<accession>A0A224Y781</accession>
<keyword evidence="1" id="KW-0812">Transmembrane</keyword>
<keyword evidence="1" id="KW-0472">Membrane</keyword>
<dbReference type="EMBL" id="GFPF01002290">
    <property type="protein sequence ID" value="MAA13436.1"/>
    <property type="molecule type" value="Transcribed_RNA"/>
</dbReference>
<feature type="transmembrane region" description="Helical" evidence="1">
    <location>
        <begin position="55"/>
        <end position="82"/>
    </location>
</feature>
<evidence type="ECO:0000256" key="1">
    <source>
        <dbReference type="SAM" id="Phobius"/>
    </source>
</evidence>
<proteinExistence type="predicted"/>
<feature type="transmembrane region" description="Helical" evidence="1">
    <location>
        <begin position="12"/>
        <end position="35"/>
    </location>
</feature>